<protein>
    <submittedName>
        <fullName evidence="1">Uncharacterized protein</fullName>
    </submittedName>
</protein>
<dbReference type="Proteomes" id="UP000613580">
    <property type="component" value="Unassembled WGS sequence"/>
</dbReference>
<sequence length="318" mass="36336">MSRLPPELEREIFLLAAIADPIRAPRLLLVAQRVKIWLEPIIYRSVVVRANHYTRDTPITVDIAFVSWSIPAFTFDDLREILTRKPSLSSTVRNVLVFEGHPDDVGWLFRTCTEISEMMYLSRAVTYHHLFQLAPGSLRRLRGNIHCLFGNNVHGHMHLHSSLVNLTHLEIQDNAGASPLSDILLSVLCLPAITHISLWVLKAERMAAQIAPHAQTIVDALAPTGPLHVFALVQSFNRLGEIAVDHGFTLPDALKSHYRFVLWPGDIHDATTNWRNGARMEGDFWDHLDRCVDFQWRSYYWRAKKREEEEDLNSASDV</sequence>
<reference evidence="1" key="1">
    <citation type="submission" date="2020-05" db="EMBL/GenBank/DDBJ databases">
        <title>Mycena genomes resolve the evolution of fungal bioluminescence.</title>
        <authorList>
            <person name="Tsai I.J."/>
        </authorList>
    </citation>
    <scope>NUCLEOTIDE SEQUENCE</scope>
    <source>
        <strain evidence="1">110903Hualien_Pintung</strain>
    </source>
</reference>
<keyword evidence="2" id="KW-1185">Reference proteome</keyword>
<evidence type="ECO:0000313" key="2">
    <source>
        <dbReference type="Proteomes" id="UP000613580"/>
    </source>
</evidence>
<dbReference type="OrthoDB" id="3070099at2759"/>
<name>A0A8H6VZN2_MYCCL</name>
<organism evidence="1 2">
    <name type="scientific">Mycena chlorophos</name>
    <name type="common">Agaric fungus</name>
    <name type="synonym">Agaricus chlorophos</name>
    <dbReference type="NCBI Taxonomy" id="658473"/>
    <lineage>
        <taxon>Eukaryota</taxon>
        <taxon>Fungi</taxon>
        <taxon>Dikarya</taxon>
        <taxon>Basidiomycota</taxon>
        <taxon>Agaricomycotina</taxon>
        <taxon>Agaricomycetes</taxon>
        <taxon>Agaricomycetidae</taxon>
        <taxon>Agaricales</taxon>
        <taxon>Marasmiineae</taxon>
        <taxon>Mycenaceae</taxon>
        <taxon>Mycena</taxon>
    </lineage>
</organism>
<dbReference type="EMBL" id="JACAZE010000017">
    <property type="protein sequence ID" value="KAF7296178.1"/>
    <property type="molecule type" value="Genomic_DNA"/>
</dbReference>
<evidence type="ECO:0000313" key="1">
    <source>
        <dbReference type="EMBL" id="KAF7296178.1"/>
    </source>
</evidence>
<proteinExistence type="predicted"/>
<gene>
    <name evidence="1" type="ORF">HMN09_01086300</name>
</gene>
<dbReference type="AlphaFoldDB" id="A0A8H6VZN2"/>
<accession>A0A8H6VZN2</accession>
<comment type="caution">
    <text evidence="1">The sequence shown here is derived from an EMBL/GenBank/DDBJ whole genome shotgun (WGS) entry which is preliminary data.</text>
</comment>